<protein>
    <recommendedName>
        <fullName evidence="1">UPF0246 protein G5A70_12035</fullName>
    </recommendedName>
</protein>
<reference evidence="2 3" key="1">
    <citation type="journal article" date="2020" name="Cell Host Microbe">
        <title>Functional and Genomic Variation between Human-Derived Isolates of Lachnospiraceae Reveals Inter- and Intra-Species Diversity.</title>
        <authorList>
            <person name="Sorbara M.T."/>
            <person name="Littmann E.R."/>
            <person name="Fontana E."/>
            <person name="Moody T.U."/>
            <person name="Kohout C.E."/>
            <person name="Gjonbalaj M."/>
            <person name="Eaton V."/>
            <person name="Seok R."/>
            <person name="Leiner I.M."/>
            <person name="Pamer E.G."/>
        </authorList>
    </citation>
    <scope>NUCLEOTIDE SEQUENCE [LARGE SCALE GENOMIC DNA]</scope>
    <source>
        <strain evidence="2 3">MSK.15.26</strain>
    </source>
</reference>
<organism evidence="2 3">
    <name type="scientific">Blautia hansenii</name>
    <name type="common">Ruminococcus hansenii</name>
    <dbReference type="NCBI Taxonomy" id="1322"/>
    <lineage>
        <taxon>Bacteria</taxon>
        <taxon>Bacillati</taxon>
        <taxon>Bacillota</taxon>
        <taxon>Clostridia</taxon>
        <taxon>Lachnospirales</taxon>
        <taxon>Lachnospiraceae</taxon>
        <taxon>Blautia</taxon>
    </lineage>
</organism>
<accession>A0ABX2IDL1</accession>
<dbReference type="RefSeq" id="WP_173749883.1">
    <property type="nucleotide sequence ID" value="NZ_JAAITA010000018.1"/>
</dbReference>
<evidence type="ECO:0000313" key="3">
    <source>
        <dbReference type="Proteomes" id="UP000822142"/>
    </source>
</evidence>
<evidence type="ECO:0000256" key="1">
    <source>
        <dbReference type="HAMAP-Rule" id="MF_00652"/>
    </source>
</evidence>
<comment type="caution">
    <text evidence="2">The sequence shown here is derived from an EMBL/GenBank/DDBJ whole genome shotgun (WGS) entry which is preliminary data.</text>
</comment>
<keyword evidence="3" id="KW-1185">Reference proteome</keyword>
<dbReference type="PANTHER" id="PTHR30283:SF4">
    <property type="entry name" value="PEROXIDE STRESS RESISTANCE PROTEIN YAAA"/>
    <property type="match status" value="1"/>
</dbReference>
<dbReference type="Proteomes" id="UP000822142">
    <property type="component" value="Unassembled WGS sequence"/>
</dbReference>
<gene>
    <name evidence="2" type="primary">yaaA</name>
    <name evidence="2" type="ORF">G5A70_12035</name>
</gene>
<dbReference type="EMBL" id="JAAITA010000018">
    <property type="protein sequence ID" value="NSJ86885.1"/>
    <property type="molecule type" value="Genomic_DNA"/>
</dbReference>
<dbReference type="HAMAP" id="MF_00652">
    <property type="entry name" value="UPF0246"/>
    <property type="match status" value="1"/>
</dbReference>
<comment type="similarity">
    <text evidence="1">Belongs to the UPF0246 family.</text>
</comment>
<name>A0ABX2IDL1_BLAHA</name>
<dbReference type="Pfam" id="PF03883">
    <property type="entry name" value="H2O2_YaaD"/>
    <property type="match status" value="1"/>
</dbReference>
<evidence type="ECO:0000313" key="2">
    <source>
        <dbReference type="EMBL" id="NSJ86885.1"/>
    </source>
</evidence>
<sequence>MKIIISPAKKMNIRTDEPVEFTEPVYLKKAECLWNTLKEKDFQTLQKLWKCNEKIARQNWYRLQNQNFSSRLTPAVLAYEGIQYQYMAPSVFTENQWEYAQKNLRILSGLYGILRPMDGVIPYRLEMQTRLETVSNSRKKRDLYDFWEEDIYRELVKEERIILNLASKEYSKTVAPYVREDVRYITCIFGEWAEGRVKVKGTQAKIARGEMVRWLSENQIEEVEKVKEFQGLGYRYEPVHSTASEMVFIKEKEGLQK</sequence>
<dbReference type="InterPro" id="IPR005583">
    <property type="entry name" value="YaaA"/>
</dbReference>
<dbReference type="PANTHER" id="PTHR30283">
    <property type="entry name" value="PEROXIDE STRESS RESPONSE PROTEIN YAAA"/>
    <property type="match status" value="1"/>
</dbReference>
<proteinExistence type="inferred from homology"/>
<dbReference type="NCBIfam" id="NF002543">
    <property type="entry name" value="PRK02101.1-4"/>
    <property type="match status" value="1"/>
</dbReference>